<comment type="caution">
    <text evidence="9">The sequence shown here is derived from an EMBL/GenBank/DDBJ whole genome shotgun (WGS) entry which is preliminary data.</text>
</comment>
<dbReference type="InterPro" id="IPR000515">
    <property type="entry name" value="MetI-like"/>
</dbReference>
<dbReference type="SUPFAM" id="SSF161098">
    <property type="entry name" value="MetI-like"/>
    <property type="match status" value="1"/>
</dbReference>
<dbReference type="PROSITE" id="PS50928">
    <property type="entry name" value="ABC_TM1"/>
    <property type="match status" value="1"/>
</dbReference>
<comment type="subcellular location">
    <subcellularLocation>
        <location evidence="1 7">Cell membrane</location>
        <topology evidence="1 7">Multi-pass membrane protein</topology>
    </subcellularLocation>
</comment>
<feature type="transmembrane region" description="Helical" evidence="7">
    <location>
        <begin position="225"/>
        <end position="242"/>
    </location>
</feature>
<keyword evidence="3" id="KW-1003">Cell membrane</keyword>
<dbReference type="InterPro" id="IPR035906">
    <property type="entry name" value="MetI-like_sf"/>
</dbReference>
<evidence type="ECO:0000313" key="10">
    <source>
        <dbReference type="Proteomes" id="UP000542125"/>
    </source>
</evidence>
<dbReference type="PANTHER" id="PTHR30151">
    <property type="entry name" value="ALKANE SULFONATE ABC TRANSPORTER-RELATED, MEMBRANE SUBUNIT"/>
    <property type="match status" value="1"/>
</dbReference>
<feature type="transmembrane region" description="Helical" evidence="7">
    <location>
        <begin position="249"/>
        <end position="268"/>
    </location>
</feature>
<accession>A0A7Y9LMI4</accession>
<dbReference type="Pfam" id="PF00528">
    <property type="entry name" value="BPD_transp_1"/>
    <property type="match status" value="1"/>
</dbReference>
<evidence type="ECO:0000256" key="4">
    <source>
        <dbReference type="ARBA" id="ARBA00022692"/>
    </source>
</evidence>
<dbReference type="PANTHER" id="PTHR30151:SF38">
    <property type="entry name" value="ALIPHATIC SULFONATES TRANSPORT PERMEASE PROTEIN SSUC-RELATED"/>
    <property type="match status" value="1"/>
</dbReference>
<evidence type="ECO:0000256" key="2">
    <source>
        <dbReference type="ARBA" id="ARBA00022448"/>
    </source>
</evidence>
<dbReference type="GO" id="GO:0055085">
    <property type="term" value="P:transmembrane transport"/>
    <property type="evidence" value="ECO:0007669"/>
    <property type="project" value="InterPro"/>
</dbReference>
<evidence type="ECO:0000256" key="1">
    <source>
        <dbReference type="ARBA" id="ARBA00004651"/>
    </source>
</evidence>
<dbReference type="RefSeq" id="WP_179587439.1">
    <property type="nucleotide sequence ID" value="NZ_JACBYR010000001.1"/>
</dbReference>
<name>A0A7Y9LMI4_9BURK</name>
<comment type="similarity">
    <text evidence="7">Belongs to the binding-protein-dependent transport system permease family.</text>
</comment>
<dbReference type="GO" id="GO:0005886">
    <property type="term" value="C:plasma membrane"/>
    <property type="evidence" value="ECO:0007669"/>
    <property type="project" value="UniProtKB-SubCell"/>
</dbReference>
<evidence type="ECO:0000256" key="3">
    <source>
        <dbReference type="ARBA" id="ARBA00022475"/>
    </source>
</evidence>
<evidence type="ECO:0000256" key="6">
    <source>
        <dbReference type="ARBA" id="ARBA00023136"/>
    </source>
</evidence>
<keyword evidence="4 7" id="KW-0812">Transmembrane</keyword>
<feature type="transmembrane region" description="Helical" evidence="7">
    <location>
        <begin position="99"/>
        <end position="119"/>
    </location>
</feature>
<keyword evidence="6 7" id="KW-0472">Membrane</keyword>
<evidence type="ECO:0000256" key="7">
    <source>
        <dbReference type="RuleBase" id="RU363032"/>
    </source>
</evidence>
<dbReference type="CDD" id="cd06261">
    <property type="entry name" value="TM_PBP2"/>
    <property type="match status" value="1"/>
</dbReference>
<feature type="transmembrane region" description="Helical" evidence="7">
    <location>
        <begin position="40"/>
        <end position="61"/>
    </location>
</feature>
<feature type="transmembrane region" description="Helical" evidence="7">
    <location>
        <begin position="131"/>
        <end position="152"/>
    </location>
</feature>
<evidence type="ECO:0000256" key="5">
    <source>
        <dbReference type="ARBA" id="ARBA00022989"/>
    </source>
</evidence>
<sequence length="287" mass="30981">MSSLPLGSVPLDSLTQPSAPLPSTWVRALRPSALNRRVRAVATGLLLPAMVVLLWAVAAHAEWVAPQILPDPSLVLATAVELMASGQLQQELAVSFGRLMVGLLIGGGLGLAVGIAMGVSRRVEVYLGPTVRAFWLVPSLGWLPFFMLFFGIGETLKFVLIAKTCFLPLMINSFDGVRNVSLNYRDVARVLELDRWSTLRHVVLPAILPAVFNGFRLALSKGWKALILVEMIASAAGIGYLMTWGRKAFQLDIVLVTMVVIALAGWALDYAAMALQKRHTAWAGATA</sequence>
<protein>
    <submittedName>
        <fullName evidence="9">Sulfonate transport system permease protein</fullName>
    </submittedName>
</protein>
<keyword evidence="10" id="KW-1185">Reference proteome</keyword>
<keyword evidence="2 7" id="KW-0813">Transport</keyword>
<dbReference type="Proteomes" id="UP000542125">
    <property type="component" value="Unassembled WGS sequence"/>
</dbReference>
<evidence type="ECO:0000259" key="8">
    <source>
        <dbReference type="PROSITE" id="PS50928"/>
    </source>
</evidence>
<gene>
    <name evidence="9" type="ORF">FHW18_002928</name>
</gene>
<organism evidence="9 10">
    <name type="scientific">Pigmentiphaga litoralis</name>
    <dbReference type="NCBI Taxonomy" id="516702"/>
    <lineage>
        <taxon>Bacteria</taxon>
        <taxon>Pseudomonadati</taxon>
        <taxon>Pseudomonadota</taxon>
        <taxon>Betaproteobacteria</taxon>
        <taxon>Burkholderiales</taxon>
        <taxon>Alcaligenaceae</taxon>
        <taxon>Pigmentiphaga</taxon>
    </lineage>
</organism>
<evidence type="ECO:0000313" key="9">
    <source>
        <dbReference type="EMBL" id="NYE83657.1"/>
    </source>
</evidence>
<reference evidence="9 10" key="1">
    <citation type="submission" date="2020-07" db="EMBL/GenBank/DDBJ databases">
        <title>Genomic Encyclopedia of Type Strains, Phase IV (KMG-V): Genome sequencing to study the core and pangenomes of soil and plant-associated prokaryotes.</title>
        <authorList>
            <person name="Whitman W."/>
        </authorList>
    </citation>
    <scope>NUCLEOTIDE SEQUENCE [LARGE SCALE GENOMIC DNA]</scope>
    <source>
        <strain evidence="9 10">SAS40</strain>
    </source>
</reference>
<dbReference type="AlphaFoldDB" id="A0A7Y9LMI4"/>
<dbReference type="EMBL" id="JACBYR010000001">
    <property type="protein sequence ID" value="NYE83657.1"/>
    <property type="molecule type" value="Genomic_DNA"/>
</dbReference>
<feature type="transmembrane region" description="Helical" evidence="7">
    <location>
        <begin position="198"/>
        <end position="219"/>
    </location>
</feature>
<keyword evidence="5 7" id="KW-1133">Transmembrane helix</keyword>
<feature type="domain" description="ABC transmembrane type-1" evidence="8">
    <location>
        <begin position="88"/>
        <end position="272"/>
    </location>
</feature>
<proteinExistence type="inferred from homology"/>
<dbReference type="Gene3D" id="1.10.3720.10">
    <property type="entry name" value="MetI-like"/>
    <property type="match status" value="1"/>
</dbReference>